<comment type="subcellular location">
    <subcellularLocation>
        <location evidence="1">Membrane</location>
        <topology evidence="1">Multi-pass membrane protein</topology>
    </subcellularLocation>
</comment>
<keyword evidence="2 5" id="KW-0812">Transmembrane</keyword>
<dbReference type="GO" id="GO:0016020">
    <property type="term" value="C:membrane"/>
    <property type="evidence" value="ECO:0007669"/>
    <property type="project" value="UniProtKB-SubCell"/>
</dbReference>
<proteinExistence type="predicted"/>
<evidence type="ECO:0000256" key="4">
    <source>
        <dbReference type="ARBA" id="ARBA00023136"/>
    </source>
</evidence>
<dbReference type="GO" id="GO:0030416">
    <property type="term" value="P:methylamine metabolic process"/>
    <property type="evidence" value="ECO:0007669"/>
    <property type="project" value="InterPro"/>
</dbReference>
<name>A0A0B7MIA3_9FIRM</name>
<reference evidence="8" key="1">
    <citation type="submission" date="2015-01" db="EMBL/GenBank/DDBJ databases">
        <authorList>
            <person name="Manzoor Shahid"/>
            <person name="Zubair Saima"/>
        </authorList>
    </citation>
    <scope>NUCLEOTIDE SEQUENCE [LARGE SCALE GENOMIC DNA]</scope>
    <source>
        <strain evidence="8">Sp3</strain>
    </source>
</reference>
<feature type="transmembrane region" description="Helical" evidence="5">
    <location>
        <begin position="75"/>
        <end position="97"/>
    </location>
</feature>
<keyword evidence="3 5" id="KW-1133">Transmembrane helix</keyword>
<evidence type="ECO:0000256" key="5">
    <source>
        <dbReference type="SAM" id="Phobius"/>
    </source>
</evidence>
<feature type="transmembrane region" description="Helical" evidence="5">
    <location>
        <begin position="35"/>
        <end position="55"/>
    </location>
</feature>
<feature type="transmembrane region" description="Helical" evidence="5">
    <location>
        <begin position="145"/>
        <end position="163"/>
    </location>
</feature>
<feature type="transmembrane region" description="Helical" evidence="5">
    <location>
        <begin position="104"/>
        <end position="125"/>
    </location>
</feature>
<sequence>MVTRAKHEKVYFNKQIGGGGNELLKDIIHSKGFTLASRILVGAIFILGSSLKLSNVKLNSVNVVYEYGILPVEPIDLAAIFGYILPFAELAVGIALLLGVLTRLASFGGGLLGLSFVIGEGLVLLQGRDMDCGCFPGLMGTMVSQTIYLSGAIILFSVIVFTSKNRNFFSLTSIMEKKCSGLPKWIKMLS</sequence>
<evidence type="ECO:0000256" key="1">
    <source>
        <dbReference type="ARBA" id="ARBA00004141"/>
    </source>
</evidence>
<dbReference type="Pfam" id="PF07291">
    <property type="entry name" value="MauE"/>
    <property type="match status" value="1"/>
</dbReference>
<dbReference type="AlphaFoldDB" id="A0A0B7MIA3"/>
<dbReference type="Proteomes" id="UP000046155">
    <property type="component" value="Unassembled WGS sequence"/>
</dbReference>
<evidence type="ECO:0000256" key="2">
    <source>
        <dbReference type="ARBA" id="ARBA00022692"/>
    </source>
</evidence>
<evidence type="ECO:0000313" key="8">
    <source>
        <dbReference type="Proteomes" id="UP000046155"/>
    </source>
</evidence>
<evidence type="ECO:0000259" key="6">
    <source>
        <dbReference type="Pfam" id="PF07291"/>
    </source>
</evidence>
<dbReference type="InterPro" id="IPR009908">
    <property type="entry name" value="Methylamine_util_MauE"/>
</dbReference>
<protein>
    <recommendedName>
        <fullName evidence="6">Methylamine utilisation protein MauE domain-containing protein</fullName>
    </recommendedName>
</protein>
<dbReference type="EMBL" id="CDRZ01000282">
    <property type="protein sequence ID" value="CEO90359.1"/>
    <property type="molecule type" value="Genomic_DNA"/>
</dbReference>
<keyword evidence="8" id="KW-1185">Reference proteome</keyword>
<accession>A0A0B7MIA3</accession>
<dbReference type="OrthoDB" id="5422529at2"/>
<evidence type="ECO:0000313" key="7">
    <source>
        <dbReference type="EMBL" id="CEO90359.1"/>
    </source>
</evidence>
<feature type="domain" description="Methylamine utilisation protein MauE" evidence="6">
    <location>
        <begin position="33"/>
        <end position="157"/>
    </location>
</feature>
<keyword evidence="4 5" id="KW-0472">Membrane</keyword>
<evidence type="ECO:0000256" key="3">
    <source>
        <dbReference type="ARBA" id="ARBA00022989"/>
    </source>
</evidence>
<gene>
    <name evidence="7" type="ORF">SSCH_810033</name>
</gene>
<organism evidence="7 8">
    <name type="scientific">Syntrophaceticus schinkii</name>
    <dbReference type="NCBI Taxonomy" id="499207"/>
    <lineage>
        <taxon>Bacteria</taxon>
        <taxon>Bacillati</taxon>
        <taxon>Bacillota</taxon>
        <taxon>Clostridia</taxon>
        <taxon>Thermoanaerobacterales</taxon>
        <taxon>Thermoanaerobacterales Family III. Incertae Sedis</taxon>
        <taxon>Syntrophaceticus</taxon>
    </lineage>
</organism>